<reference evidence="1 2" key="1">
    <citation type="journal article" date="2011" name="Science">
        <title>The ecoresponsive genome of Daphnia pulex.</title>
        <authorList>
            <person name="Colbourne J.K."/>
            <person name="Pfrender M.E."/>
            <person name="Gilbert D."/>
            <person name="Thomas W.K."/>
            <person name="Tucker A."/>
            <person name="Oakley T.H."/>
            <person name="Tokishita S."/>
            <person name="Aerts A."/>
            <person name="Arnold G.J."/>
            <person name="Basu M.K."/>
            <person name="Bauer D.J."/>
            <person name="Caceres C.E."/>
            <person name="Carmel L."/>
            <person name="Casola C."/>
            <person name="Choi J.H."/>
            <person name="Detter J.C."/>
            <person name="Dong Q."/>
            <person name="Dusheyko S."/>
            <person name="Eads B.D."/>
            <person name="Frohlich T."/>
            <person name="Geiler-Samerotte K.A."/>
            <person name="Gerlach D."/>
            <person name="Hatcher P."/>
            <person name="Jogdeo S."/>
            <person name="Krijgsveld J."/>
            <person name="Kriventseva E.V."/>
            <person name="Kultz D."/>
            <person name="Laforsch C."/>
            <person name="Lindquist E."/>
            <person name="Lopez J."/>
            <person name="Manak J.R."/>
            <person name="Muller J."/>
            <person name="Pangilinan J."/>
            <person name="Patwardhan R.P."/>
            <person name="Pitluck S."/>
            <person name="Pritham E.J."/>
            <person name="Rechtsteiner A."/>
            <person name="Rho M."/>
            <person name="Rogozin I.B."/>
            <person name="Sakarya O."/>
            <person name="Salamov A."/>
            <person name="Schaack S."/>
            <person name="Shapiro H."/>
            <person name="Shiga Y."/>
            <person name="Skalitzky C."/>
            <person name="Smith Z."/>
            <person name="Souvorov A."/>
            <person name="Sung W."/>
            <person name="Tang Z."/>
            <person name="Tsuchiya D."/>
            <person name="Tu H."/>
            <person name="Vos H."/>
            <person name="Wang M."/>
            <person name="Wolf Y.I."/>
            <person name="Yamagata H."/>
            <person name="Yamada T."/>
            <person name="Ye Y."/>
            <person name="Shaw J.R."/>
            <person name="Andrews J."/>
            <person name="Crease T.J."/>
            <person name="Tang H."/>
            <person name="Lucas S.M."/>
            <person name="Robertson H.M."/>
            <person name="Bork P."/>
            <person name="Koonin E.V."/>
            <person name="Zdobnov E.M."/>
            <person name="Grigoriev I.V."/>
            <person name="Lynch M."/>
            <person name="Boore J.L."/>
        </authorList>
    </citation>
    <scope>NUCLEOTIDE SEQUENCE [LARGE SCALE GENOMIC DNA]</scope>
</reference>
<evidence type="ECO:0000313" key="2">
    <source>
        <dbReference type="Proteomes" id="UP000000305"/>
    </source>
</evidence>
<protein>
    <submittedName>
        <fullName evidence="1">Uncharacterized protein</fullName>
    </submittedName>
</protein>
<evidence type="ECO:0000313" key="1">
    <source>
        <dbReference type="EMBL" id="EFX89343.1"/>
    </source>
</evidence>
<proteinExistence type="predicted"/>
<name>E9FTD0_DAPPU</name>
<dbReference type="AlphaFoldDB" id="E9FTD0"/>
<accession>E9FTD0</accession>
<dbReference type="Proteomes" id="UP000000305">
    <property type="component" value="Unassembled WGS sequence"/>
</dbReference>
<sequence length="56" mass="6611">MLSQDCAASQQHIRLGYKELEIYWLIKFIHNSLLRTFADHYVVNLKHDDGALVEYC</sequence>
<gene>
    <name evidence="1" type="ORF">DAPPUDRAFT_233148</name>
</gene>
<dbReference type="HOGENOM" id="CLU_3016287_0_0_1"/>
<dbReference type="KEGG" id="dpx:DAPPUDRAFT_233148"/>
<keyword evidence="2" id="KW-1185">Reference proteome</keyword>
<dbReference type="EMBL" id="GL732524">
    <property type="protein sequence ID" value="EFX89343.1"/>
    <property type="molecule type" value="Genomic_DNA"/>
</dbReference>
<organism evidence="1 2">
    <name type="scientific">Daphnia pulex</name>
    <name type="common">Water flea</name>
    <dbReference type="NCBI Taxonomy" id="6669"/>
    <lineage>
        <taxon>Eukaryota</taxon>
        <taxon>Metazoa</taxon>
        <taxon>Ecdysozoa</taxon>
        <taxon>Arthropoda</taxon>
        <taxon>Crustacea</taxon>
        <taxon>Branchiopoda</taxon>
        <taxon>Diplostraca</taxon>
        <taxon>Cladocera</taxon>
        <taxon>Anomopoda</taxon>
        <taxon>Daphniidae</taxon>
        <taxon>Daphnia</taxon>
    </lineage>
</organism>
<dbReference type="InParanoid" id="E9FTD0"/>